<feature type="transmembrane region" description="Helical" evidence="1">
    <location>
        <begin position="83"/>
        <end position="103"/>
    </location>
</feature>
<dbReference type="Proteomes" id="UP001218218">
    <property type="component" value="Unassembled WGS sequence"/>
</dbReference>
<protein>
    <submittedName>
        <fullName evidence="2">Uncharacterized protein</fullName>
    </submittedName>
</protein>
<keyword evidence="1" id="KW-0812">Transmembrane</keyword>
<sequence>MSLPFLETLFHSFLFLFCYSLHLYIMVRCVAGGTLVLRPCAAVLSVAFFISVVVVAIFFCRFVFAVGFTAAWRARNRPGCDRLLRAALVLCAAFSCPFVNFSFSRLGIWGMGARGAVGDPFYGTQIINVLEYST</sequence>
<evidence type="ECO:0000256" key="1">
    <source>
        <dbReference type="SAM" id="Phobius"/>
    </source>
</evidence>
<evidence type="ECO:0000313" key="2">
    <source>
        <dbReference type="EMBL" id="KAJ7342762.1"/>
    </source>
</evidence>
<gene>
    <name evidence="2" type="ORF">DFH08DRAFT_235403</name>
</gene>
<accession>A0AAD7EN87</accession>
<keyword evidence="1" id="KW-1133">Transmembrane helix</keyword>
<dbReference type="AlphaFoldDB" id="A0AAD7EN87"/>
<keyword evidence="3" id="KW-1185">Reference proteome</keyword>
<organism evidence="2 3">
    <name type="scientific">Mycena albidolilacea</name>
    <dbReference type="NCBI Taxonomy" id="1033008"/>
    <lineage>
        <taxon>Eukaryota</taxon>
        <taxon>Fungi</taxon>
        <taxon>Dikarya</taxon>
        <taxon>Basidiomycota</taxon>
        <taxon>Agaricomycotina</taxon>
        <taxon>Agaricomycetes</taxon>
        <taxon>Agaricomycetidae</taxon>
        <taxon>Agaricales</taxon>
        <taxon>Marasmiineae</taxon>
        <taxon>Mycenaceae</taxon>
        <taxon>Mycena</taxon>
    </lineage>
</organism>
<reference evidence="2" key="1">
    <citation type="submission" date="2023-03" db="EMBL/GenBank/DDBJ databases">
        <title>Massive genome expansion in bonnet fungi (Mycena s.s.) driven by repeated elements and novel gene families across ecological guilds.</title>
        <authorList>
            <consortium name="Lawrence Berkeley National Laboratory"/>
            <person name="Harder C.B."/>
            <person name="Miyauchi S."/>
            <person name="Viragh M."/>
            <person name="Kuo A."/>
            <person name="Thoen E."/>
            <person name="Andreopoulos B."/>
            <person name="Lu D."/>
            <person name="Skrede I."/>
            <person name="Drula E."/>
            <person name="Henrissat B."/>
            <person name="Morin E."/>
            <person name="Kohler A."/>
            <person name="Barry K."/>
            <person name="LaButti K."/>
            <person name="Morin E."/>
            <person name="Salamov A."/>
            <person name="Lipzen A."/>
            <person name="Mereny Z."/>
            <person name="Hegedus B."/>
            <person name="Baldrian P."/>
            <person name="Stursova M."/>
            <person name="Weitz H."/>
            <person name="Taylor A."/>
            <person name="Grigoriev I.V."/>
            <person name="Nagy L.G."/>
            <person name="Martin F."/>
            <person name="Kauserud H."/>
        </authorList>
    </citation>
    <scope>NUCLEOTIDE SEQUENCE</scope>
    <source>
        <strain evidence="2">CBHHK002</strain>
    </source>
</reference>
<comment type="caution">
    <text evidence="2">The sequence shown here is derived from an EMBL/GenBank/DDBJ whole genome shotgun (WGS) entry which is preliminary data.</text>
</comment>
<feature type="transmembrane region" description="Helical" evidence="1">
    <location>
        <begin position="12"/>
        <end position="37"/>
    </location>
</feature>
<name>A0AAD7EN87_9AGAR</name>
<evidence type="ECO:0000313" key="3">
    <source>
        <dbReference type="Proteomes" id="UP001218218"/>
    </source>
</evidence>
<proteinExistence type="predicted"/>
<feature type="transmembrane region" description="Helical" evidence="1">
    <location>
        <begin position="43"/>
        <end position="71"/>
    </location>
</feature>
<keyword evidence="1" id="KW-0472">Membrane</keyword>
<dbReference type="EMBL" id="JARIHO010000024">
    <property type="protein sequence ID" value="KAJ7342762.1"/>
    <property type="molecule type" value="Genomic_DNA"/>
</dbReference>